<accession>W4QA14</accession>
<sequence length="51" mass="5957">MGYLKLKLIGLSKALVLLQKRIRAFCFNGARVEYNLKGLHFRYVQCVKKDI</sequence>
<evidence type="ECO:0000313" key="1">
    <source>
        <dbReference type="EMBL" id="GAE28850.1"/>
    </source>
</evidence>
<reference evidence="1" key="1">
    <citation type="journal article" date="2014" name="Genome Announc.">
        <title>Draft Genome Sequences of Three Alkaliphilic Bacillus Strains, Bacillus wakoensis JCM 9140T, Bacillus akibai JCM 9157T, and Bacillus hemicellulosilyticus JCM 9152T.</title>
        <authorList>
            <person name="Yuki M."/>
            <person name="Oshima K."/>
            <person name="Suda W."/>
            <person name="Oshida Y."/>
            <person name="Kitamura K."/>
            <person name="Iida T."/>
            <person name="Hattori M."/>
            <person name="Ohkuma M."/>
        </authorList>
    </citation>
    <scope>NUCLEOTIDE SEQUENCE [LARGE SCALE GENOMIC DNA]</scope>
    <source>
        <strain evidence="1">JCM 9152</strain>
    </source>
</reference>
<name>W4QA14_9BACI</name>
<dbReference type="Proteomes" id="UP000018895">
    <property type="component" value="Unassembled WGS sequence"/>
</dbReference>
<organism evidence="1 2">
    <name type="scientific">Halalkalibacter hemicellulosilyticusJCM 9152</name>
    <dbReference type="NCBI Taxonomy" id="1236971"/>
    <lineage>
        <taxon>Bacteria</taxon>
        <taxon>Bacillati</taxon>
        <taxon>Bacillota</taxon>
        <taxon>Bacilli</taxon>
        <taxon>Bacillales</taxon>
        <taxon>Bacillaceae</taxon>
        <taxon>Halalkalibacter</taxon>
    </lineage>
</organism>
<dbReference type="AlphaFoldDB" id="W4QA14"/>
<proteinExistence type="predicted"/>
<comment type="caution">
    <text evidence="1">The sequence shown here is derived from an EMBL/GenBank/DDBJ whole genome shotgun (WGS) entry which is preliminary data.</text>
</comment>
<protein>
    <submittedName>
        <fullName evidence="1">Uncharacterized protein</fullName>
    </submittedName>
</protein>
<gene>
    <name evidence="1" type="ORF">JCM9152_187</name>
</gene>
<dbReference type="STRING" id="1236971.JCM9152_187"/>
<evidence type="ECO:0000313" key="2">
    <source>
        <dbReference type="Proteomes" id="UP000018895"/>
    </source>
</evidence>
<dbReference type="EMBL" id="BAUU01000001">
    <property type="protein sequence ID" value="GAE28850.1"/>
    <property type="molecule type" value="Genomic_DNA"/>
</dbReference>
<keyword evidence="2" id="KW-1185">Reference proteome</keyword>